<gene>
    <name evidence="2" type="ORF">HMPREF0372_02584</name>
</gene>
<dbReference type="AlphaFoldDB" id="G9YSS5"/>
<comment type="caution">
    <text evidence="2">The sequence shown here is derived from an EMBL/GenBank/DDBJ whole genome shotgun (WGS) entry which is preliminary data.</text>
</comment>
<evidence type="ECO:0000313" key="3">
    <source>
        <dbReference type="Proteomes" id="UP000004459"/>
    </source>
</evidence>
<accession>G9YSS5</accession>
<name>G9YSS5_FLAPL</name>
<evidence type="ECO:0000259" key="1">
    <source>
        <dbReference type="PROSITE" id="PS50978"/>
    </source>
</evidence>
<protein>
    <recommendedName>
        <fullName evidence="1">NEAT domain-containing protein</fullName>
    </recommendedName>
</protein>
<evidence type="ECO:0000313" key="2">
    <source>
        <dbReference type="EMBL" id="EHM45199.1"/>
    </source>
</evidence>
<feature type="domain" description="NEAT" evidence="1">
    <location>
        <begin position="1"/>
        <end position="48"/>
    </location>
</feature>
<reference evidence="2 3" key="1">
    <citation type="submission" date="2011-08" db="EMBL/GenBank/DDBJ databases">
        <authorList>
            <person name="Weinstock G."/>
            <person name="Sodergren E."/>
            <person name="Clifton S."/>
            <person name="Fulton L."/>
            <person name="Fulton B."/>
            <person name="Courtney L."/>
            <person name="Fronick C."/>
            <person name="Harrison M."/>
            <person name="Strong C."/>
            <person name="Farmer C."/>
            <person name="Delahaunty K."/>
            <person name="Markovic C."/>
            <person name="Hall O."/>
            <person name="Minx P."/>
            <person name="Tomlinson C."/>
            <person name="Mitreva M."/>
            <person name="Hou S."/>
            <person name="Chen J."/>
            <person name="Wollam A."/>
            <person name="Pepin K.H."/>
            <person name="Johnson M."/>
            <person name="Bhonagiri V."/>
            <person name="Zhang X."/>
            <person name="Suruliraj S."/>
            <person name="Warren W."/>
            <person name="Chinwalla A."/>
            <person name="Mardis E.R."/>
            <person name="Wilson R.K."/>
        </authorList>
    </citation>
    <scope>NUCLEOTIDE SEQUENCE [LARGE SCALE GENOMIC DNA]</scope>
    <source>
        <strain evidence="2 3">ATCC 29863</strain>
    </source>
</reference>
<proteinExistence type="predicted"/>
<dbReference type="HOGENOM" id="CLU_3153088_0_0_9"/>
<dbReference type="Proteomes" id="UP000004459">
    <property type="component" value="Unassembled WGS sequence"/>
</dbReference>
<organism evidence="2 3">
    <name type="scientific">Flavonifractor plautii ATCC 29863</name>
    <dbReference type="NCBI Taxonomy" id="411475"/>
    <lineage>
        <taxon>Bacteria</taxon>
        <taxon>Bacillati</taxon>
        <taxon>Bacillota</taxon>
        <taxon>Clostridia</taxon>
        <taxon>Eubacteriales</taxon>
        <taxon>Oscillospiraceae</taxon>
        <taxon>Flavonifractor</taxon>
    </lineage>
</organism>
<sequence>MISNNSYYHGNTIYYNGISGEEYRVEVTIFAEDASGSDSRTQTFYVTA</sequence>
<dbReference type="InterPro" id="IPR006635">
    <property type="entry name" value="NEAT_dom"/>
</dbReference>
<dbReference type="EMBL" id="AGCK01000216">
    <property type="protein sequence ID" value="EHM45199.1"/>
    <property type="molecule type" value="Genomic_DNA"/>
</dbReference>
<dbReference type="PROSITE" id="PS50978">
    <property type="entry name" value="NEAT"/>
    <property type="match status" value="1"/>
</dbReference>